<dbReference type="Pfam" id="PF13507">
    <property type="entry name" value="GATase_5"/>
    <property type="match status" value="1"/>
</dbReference>
<sequence>MTALQAQNLIVAQYIDSHLNVTKTYPANPDGSALGITAISNVDGRIAAMMPHPERVFRAVSNSWYLEDWSEDGAWIGIFINARVNVK</sequence>
<proteinExistence type="predicted"/>
<dbReference type="SMART" id="SM01211">
    <property type="entry name" value="GATase_5"/>
    <property type="match status" value="1"/>
</dbReference>
<dbReference type="OrthoDB" id="7068087at2"/>
<organism evidence="1 2">
    <name type="scientific">Haemophilus haemolyticus</name>
    <dbReference type="NCBI Taxonomy" id="726"/>
    <lineage>
        <taxon>Bacteria</taxon>
        <taxon>Pseudomonadati</taxon>
        <taxon>Pseudomonadota</taxon>
        <taxon>Gammaproteobacteria</taxon>
        <taxon>Pasteurellales</taxon>
        <taxon>Pasteurellaceae</taxon>
        <taxon>Haemophilus</taxon>
    </lineage>
</organism>
<name>A0A1B8PDR9_HAEHA</name>
<protein>
    <recommendedName>
        <fullName evidence="3">Phosphoribosylformylglycinamidine synthase</fullName>
    </recommendedName>
</protein>
<dbReference type="GO" id="GO:0005737">
    <property type="term" value="C:cytoplasm"/>
    <property type="evidence" value="ECO:0007669"/>
    <property type="project" value="TreeGrafter"/>
</dbReference>
<dbReference type="EMBL" id="LZDL01000027">
    <property type="protein sequence ID" value="OBX46076.1"/>
    <property type="molecule type" value="Genomic_DNA"/>
</dbReference>
<evidence type="ECO:0008006" key="3">
    <source>
        <dbReference type="Google" id="ProtNLM"/>
    </source>
</evidence>
<gene>
    <name evidence="1" type="ORF">A9Z62_02250</name>
</gene>
<evidence type="ECO:0000313" key="1">
    <source>
        <dbReference type="EMBL" id="OBX46076.1"/>
    </source>
</evidence>
<dbReference type="Gene3D" id="3.40.50.880">
    <property type="match status" value="1"/>
</dbReference>
<dbReference type="SUPFAM" id="SSF52317">
    <property type="entry name" value="Class I glutamine amidotransferase-like"/>
    <property type="match status" value="1"/>
</dbReference>
<dbReference type="Proteomes" id="UP000092611">
    <property type="component" value="Unassembled WGS sequence"/>
</dbReference>
<dbReference type="InterPro" id="IPR029062">
    <property type="entry name" value="Class_I_gatase-like"/>
</dbReference>
<reference evidence="1 2" key="1">
    <citation type="submission" date="2016-06" db="EMBL/GenBank/DDBJ databases">
        <title>Draft genome of Haemophilus haemolyticus CCUG 24149.</title>
        <authorList>
            <person name="Engstrom-Jakobsson H."/>
            <person name="Salva-Serra F."/>
            <person name="Thorell K."/>
            <person name="Gonzales-Siles L."/>
            <person name="Karlsson R."/>
            <person name="Boulund F."/>
            <person name="Engstrand L."/>
            <person name="Kristiansson E."/>
            <person name="Moore E."/>
        </authorList>
    </citation>
    <scope>NUCLEOTIDE SEQUENCE [LARGE SCALE GENOMIC DNA]</scope>
    <source>
        <strain evidence="1 2">CCUG 24149</strain>
    </source>
</reference>
<accession>A0A1B8PDR9</accession>
<dbReference type="GO" id="GO:0006164">
    <property type="term" value="P:purine nucleotide biosynthetic process"/>
    <property type="evidence" value="ECO:0007669"/>
    <property type="project" value="TreeGrafter"/>
</dbReference>
<comment type="caution">
    <text evidence="1">The sequence shown here is derived from an EMBL/GenBank/DDBJ whole genome shotgun (WGS) entry which is preliminary data.</text>
</comment>
<dbReference type="AlphaFoldDB" id="A0A1B8PDR9"/>
<dbReference type="PANTHER" id="PTHR10099">
    <property type="entry name" value="PHOSPHORIBOSYLFORMYLGLYCINAMIDINE SYNTHASE"/>
    <property type="match status" value="1"/>
</dbReference>
<dbReference type="GO" id="GO:0004642">
    <property type="term" value="F:phosphoribosylformylglycinamidine synthase activity"/>
    <property type="evidence" value="ECO:0007669"/>
    <property type="project" value="TreeGrafter"/>
</dbReference>
<dbReference type="PANTHER" id="PTHR10099:SF1">
    <property type="entry name" value="PHOSPHORIBOSYLFORMYLGLYCINAMIDINE SYNTHASE"/>
    <property type="match status" value="1"/>
</dbReference>
<evidence type="ECO:0000313" key="2">
    <source>
        <dbReference type="Proteomes" id="UP000092611"/>
    </source>
</evidence>